<dbReference type="SUPFAM" id="SSF52833">
    <property type="entry name" value="Thioredoxin-like"/>
    <property type="match status" value="1"/>
</dbReference>
<dbReference type="InterPro" id="IPR004045">
    <property type="entry name" value="Glutathione_S-Trfase_N"/>
</dbReference>
<evidence type="ECO:0008006" key="5">
    <source>
        <dbReference type="Google" id="ProtNLM"/>
    </source>
</evidence>
<evidence type="ECO:0000313" key="4">
    <source>
        <dbReference type="Proteomes" id="UP000268162"/>
    </source>
</evidence>
<dbReference type="SUPFAM" id="SSF47616">
    <property type="entry name" value="GST C-terminal domain-like"/>
    <property type="match status" value="1"/>
</dbReference>
<keyword evidence="4" id="KW-1185">Reference proteome</keyword>
<dbReference type="Pfam" id="PF14497">
    <property type="entry name" value="GST_C_3"/>
    <property type="match status" value="1"/>
</dbReference>
<dbReference type="STRING" id="215637.A0A4P9ZKH5"/>
<dbReference type="PANTHER" id="PTHR11571:SF150">
    <property type="entry name" value="GLUTATHIONE S-TRANSFERASE"/>
    <property type="match status" value="1"/>
</dbReference>
<dbReference type="GO" id="GO:0004364">
    <property type="term" value="F:glutathione transferase activity"/>
    <property type="evidence" value="ECO:0007669"/>
    <property type="project" value="TreeGrafter"/>
</dbReference>
<dbReference type="AlphaFoldDB" id="A0A4P9ZKH5"/>
<dbReference type="InterPro" id="IPR004046">
    <property type="entry name" value="GST_C"/>
</dbReference>
<accession>A0A4P9ZKH5</accession>
<protein>
    <recommendedName>
        <fullName evidence="5">Glutathione S-transferase</fullName>
    </recommendedName>
</protein>
<proteinExistence type="predicted"/>
<dbReference type="Proteomes" id="UP000268162">
    <property type="component" value="Unassembled WGS sequence"/>
</dbReference>
<dbReference type="InterPro" id="IPR036249">
    <property type="entry name" value="Thioredoxin-like_sf"/>
</dbReference>
<dbReference type="InterPro" id="IPR040079">
    <property type="entry name" value="Glutathione_S-Trfase"/>
</dbReference>
<dbReference type="SFLD" id="SFLDS00019">
    <property type="entry name" value="Glutathione_Transferase_(cytos"/>
    <property type="match status" value="1"/>
</dbReference>
<feature type="domain" description="GST C-terminal" evidence="2">
    <location>
        <begin position="54"/>
        <end position="183"/>
    </location>
</feature>
<name>A0A4P9ZKH5_9FUNG</name>
<evidence type="ECO:0000259" key="1">
    <source>
        <dbReference type="PROSITE" id="PS50404"/>
    </source>
</evidence>
<evidence type="ECO:0000259" key="2">
    <source>
        <dbReference type="PROSITE" id="PS50405"/>
    </source>
</evidence>
<dbReference type="Gene3D" id="3.40.30.10">
    <property type="entry name" value="Glutaredoxin"/>
    <property type="match status" value="1"/>
</dbReference>
<dbReference type="InterPro" id="IPR050213">
    <property type="entry name" value="GST_superfamily"/>
</dbReference>
<organism evidence="3 4">
    <name type="scientific">Dimargaris cristalligena</name>
    <dbReference type="NCBI Taxonomy" id="215637"/>
    <lineage>
        <taxon>Eukaryota</taxon>
        <taxon>Fungi</taxon>
        <taxon>Fungi incertae sedis</taxon>
        <taxon>Zoopagomycota</taxon>
        <taxon>Kickxellomycotina</taxon>
        <taxon>Dimargaritomycetes</taxon>
        <taxon>Dimargaritales</taxon>
        <taxon>Dimargaritaceae</taxon>
        <taxon>Dimargaris</taxon>
    </lineage>
</organism>
<dbReference type="PANTHER" id="PTHR11571">
    <property type="entry name" value="GLUTATHIONE S-TRANSFERASE"/>
    <property type="match status" value="1"/>
</dbReference>
<dbReference type="InterPro" id="IPR010987">
    <property type="entry name" value="Glutathione-S-Trfase_C-like"/>
</dbReference>
<dbReference type="PROSITE" id="PS50405">
    <property type="entry name" value="GST_CTER"/>
    <property type="match status" value="1"/>
</dbReference>
<sequence length="184" mass="20544">MDPAEKSQTPFGQLPVLKEFESDSTEPSFILTESDAIQRYLAARFGLYGTSPADVRSNAQQDAVLGQCNDVMVLMFQALYIAKAEEEKAAAFKKLGVAAIHLLKKHDELLLRNGTGHYVGNKTTLADIVAYMRLERLATVPFYKEILEEHVGEGLRKFQATLELDPAFKRYQEGAVARLATYSR</sequence>
<dbReference type="EMBL" id="ML003567">
    <property type="protein sequence ID" value="RKP33776.1"/>
    <property type="molecule type" value="Genomic_DNA"/>
</dbReference>
<reference evidence="4" key="1">
    <citation type="journal article" date="2018" name="Nat. Microbiol.">
        <title>Leveraging single-cell genomics to expand the fungal tree of life.</title>
        <authorList>
            <person name="Ahrendt S.R."/>
            <person name="Quandt C.A."/>
            <person name="Ciobanu D."/>
            <person name="Clum A."/>
            <person name="Salamov A."/>
            <person name="Andreopoulos B."/>
            <person name="Cheng J.F."/>
            <person name="Woyke T."/>
            <person name="Pelin A."/>
            <person name="Henrissat B."/>
            <person name="Reynolds N.K."/>
            <person name="Benny G.L."/>
            <person name="Smith M.E."/>
            <person name="James T.Y."/>
            <person name="Grigoriev I.V."/>
        </authorList>
    </citation>
    <scope>NUCLEOTIDE SEQUENCE [LARGE SCALE GENOMIC DNA]</scope>
    <source>
        <strain evidence="4">RSA 468</strain>
    </source>
</reference>
<dbReference type="Gene3D" id="1.20.1050.10">
    <property type="match status" value="1"/>
</dbReference>
<dbReference type="PROSITE" id="PS50404">
    <property type="entry name" value="GST_NTER"/>
    <property type="match status" value="1"/>
</dbReference>
<feature type="domain" description="GST N-terminal" evidence="1">
    <location>
        <begin position="1"/>
        <end position="49"/>
    </location>
</feature>
<evidence type="ECO:0000313" key="3">
    <source>
        <dbReference type="EMBL" id="RKP33776.1"/>
    </source>
</evidence>
<dbReference type="InterPro" id="IPR036282">
    <property type="entry name" value="Glutathione-S-Trfase_C_sf"/>
</dbReference>
<gene>
    <name evidence="3" type="ORF">BJ085DRAFT_40887</name>
</gene>
<dbReference type="GO" id="GO:0006749">
    <property type="term" value="P:glutathione metabolic process"/>
    <property type="evidence" value="ECO:0007669"/>
    <property type="project" value="TreeGrafter"/>
</dbReference>